<comment type="caution">
    <text evidence="1">The sequence shown here is derived from an EMBL/GenBank/DDBJ whole genome shotgun (WGS) entry which is preliminary data.</text>
</comment>
<evidence type="ECO:0000313" key="2">
    <source>
        <dbReference type="Proteomes" id="UP000268093"/>
    </source>
</evidence>
<dbReference type="Proteomes" id="UP000268093">
    <property type="component" value="Unassembled WGS sequence"/>
</dbReference>
<protein>
    <submittedName>
        <fullName evidence="1">Uncharacterized protein</fullName>
    </submittedName>
</protein>
<dbReference type="AlphaFoldDB" id="A0A433CY55"/>
<accession>A0A433CY55</accession>
<gene>
    <name evidence="1" type="ORF">BC936DRAFT_137058</name>
</gene>
<evidence type="ECO:0000313" key="1">
    <source>
        <dbReference type="EMBL" id="RUP43513.1"/>
    </source>
</evidence>
<reference evidence="1 2" key="1">
    <citation type="journal article" date="2018" name="New Phytol.">
        <title>Phylogenomics of Endogonaceae and evolution of mycorrhizas within Mucoromycota.</title>
        <authorList>
            <person name="Chang Y."/>
            <person name="Desiro A."/>
            <person name="Na H."/>
            <person name="Sandor L."/>
            <person name="Lipzen A."/>
            <person name="Clum A."/>
            <person name="Barry K."/>
            <person name="Grigoriev I.V."/>
            <person name="Martin F.M."/>
            <person name="Stajich J.E."/>
            <person name="Smith M.E."/>
            <person name="Bonito G."/>
            <person name="Spatafora J.W."/>
        </authorList>
    </citation>
    <scope>NUCLEOTIDE SEQUENCE [LARGE SCALE GENOMIC DNA]</scope>
    <source>
        <strain evidence="1 2">GMNB39</strain>
    </source>
</reference>
<dbReference type="EMBL" id="RBNI01010809">
    <property type="protein sequence ID" value="RUP43513.1"/>
    <property type="molecule type" value="Genomic_DNA"/>
</dbReference>
<proteinExistence type="predicted"/>
<name>A0A433CY55_9FUNG</name>
<keyword evidence="2" id="KW-1185">Reference proteome</keyword>
<sequence length="84" mass="9684">MPLTDILGERRMKVLSSSEASRDSIVLGFEEMMAEHPTRSIYSSMPLADQFRIWDFGYHAFNIFNQRLMESGRPESVMRLRGVG</sequence>
<organism evidence="1 2">
    <name type="scientific">Jimgerdemannia flammicorona</name>
    <dbReference type="NCBI Taxonomy" id="994334"/>
    <lineage>
        <taxon>Eukaryota</taxon>
        <taxon>Fungi</taxon>
        <taxon>Fungi incertae sedis</taxon>
        <taxon>Mucoromycota</taxon>
        <taxon>Mucoromycotina</taxon>
        <taxon>Endogonomycetes</taxon>
        <taxon>Endogonales</taxon>
        <taxon>Endogonaceae</taxon>
        <taxon>Jimgerdemannia</taxon>
    </lineage>
</organism>